<dbReference type="AlphaFoldDB" id="A0A9P5JZA1"/>
<reference evidence="3" key="2">
    <citation type="journal article" date="2020" name="Nat. Commun.">
        <title>Large-scale genome sequencing of mycorrhizal fungi provides insights into the early evolution of symbiotic traits.</title>
        <authorList>
            <person name="Miyauchi S."/>
            <person name="Kiss E."/>
            <person name="Kuo A."/>
            <person name="Drula E."/>
            <person name="Kohler A."/>
            <person name="Sanchez-Garcia M."/>
            <person name="Morin E."/>
            <person name="Andreopoulos B."/>
            <person name="Barry K.W."/>
            <person name="Bonito G."/>
            <person name="Buee M."/>
            <person name="Carver A."/>
            <person name="Chen C."/>
            <person name="Cichocki N."/>
            <person name="Clum A."/>
            <person name="Culley D."/>
            <person name="Crous P.W."/>
            <person name="Fauchery L."/>
            <person name="Girlanda M."/>
            <person name="Hayes R.D."/>
            <person name="Keri Z."/>
            <person name="LaButti K."/>
            <person name="Lipzen A."/>
            <person name="Lombard V."/>
            <person name="Magnuson J."/>
            <person name="Maillard F."/>
            <person name="Murat C."/>
            <person name="Nolan M."/>
            <person name="Ohm R.A."/>
            <person name="Pangilinan J."/>
            <person name="Pereira M.F."/>
            <person name="Perotto S."/>
            <person name="Peter M."/>
            <person name="Pfister S."/>
            <person name="Riley R."/>
            <person name="Sitrit Y."/>
            <person name="Stielow J.B."/>
            <person name="Szollosi G."/>
            <person name="Zifcakova L."/>
            <person name="Stursova M."/>
            <person name="Spatafora J.W."/>
            <person name="Tedersoo L."/>
            <person name="Vaario L.M."/>
            <person name="Yamada A."/>
            <person name="Yan M."/>
            <person name="Wang P."/>
            <person name="Xu J."/>
            <person name="Bruns T."/>
            <person name="Baldrian P."/>
            <person name="Vilgalys R."/>
            <person name="Dunand C."/>
            <person name="Henrissat B."/>
            <person name="Grigoriev I.V."/>
            <person name="Hibbett D."/>
            <person name="Nagy L.G."/>
            <person name="Martin F.M."/>
        </authorList>
    </citation>
    <scope>NUCLEOTIDE SEQUENCE</scope>
    <source>
        <strain evidence="3">Prilba</strain>
    </source>
</reference>
<dbReference type="EMBL" id="WHVB01000022">
    <property type="protein sequence ID" value="KAF8471661.1"/>
    <property type="molecule type" value="Genomic_DNA"/>
</dbReference>
<evidence type="ECO:0000313" key="4">
    <source>
        <dbReference type="Proteomes" id="UP000759537"/>
    </source>
</evidence>
<evidence type="ECO:0000256" key="2">
    <source>
        <dbReference type="SAM" id="SignalP"/>
    </source>
</evidence>
<organism evidence="3 4">
    <name type="scientific">Russula ochroleuca</name>
    <dbReference type="NCBI Taxonomy" id="152965"/>
    <lineage>
        <taxon>Eukaryota</taxon>
        <taxon>Fungi</taxon>
        <taxon>Dikarya</taxon>
        <taxon>Basidiomycota</taxon>
        <taxon>Agaricomycotina</taxon>
        <taxon>Agaricomycetes</taxon>
        <taxon>Russulales</taxon>
        <taxon>Russulaceae</taxon>
        <taxon>Russula</taxon>
    </lineage>
</organism>
<evidence type="ECO:0000313" key="3">
    <source>
        <dbReference type="EMBL" id="KAF8471661.1"/>
    </source>
</evidence>
<protein>
    <recommendedName>
        <fullName evidence="5">Secreted protein</fullName>
    </recommendedName>
</protein>
<feature type="chain" id="PRO_5040345154" description="Secreted protein" evidence="2">
    <location>
        <begin position="25"/>
        <end position="119"/>
    </location>
</feature>
<accession>A0A9P5JZA1</accession>
<name>A0A9P5JZA1_9AGAM</name>
<keyword evidence="4" id="KW-1185">Reference proteome</keyword>
<proteinExistence type="predicted"/>
<evidence type="ECO:0008006" key="5">
    <source>
        <dbReference type="Google" id="ProtNLM"/>
    </source>
</evidence>
<dbReference type="Proteomes" id="UP000759537">
    <property type="component" value="Unassembled WGS sequence"/>
</dbReference>
<comment type="caution">
    <text evidence="3">The sequence shown here is derived from an EMBL/GenBank/DDBJ whole genome shotgun (WGS) entry which is preliminary data.</text>
</comment>
<feature type="region of interest" description="Disordered" evidence="1">
    <location>
        <begin position="56"/>
        <end position="101"/>
    </location>
</feature>
<gene>
    <name evidence="3" type="ORF">DFH94DRAFT_199362</name>
</gene>
<reference evidence="3" key="1">
    <citation type="submission" date="2019-10" db="EMBL/GenBank/DDBJ databases">
        <authorList>
            <consortium name="DOE Joint Genome Institute"/>
            <person name="Kuo A."/>
            <person name="Miyauchi S."/>
            <person name="Kiss E."/>
            <person name="Drula E."/>
            <person name="Kohler A."/>
            <person name="Sanchez-Garcia M."/>
            <person name="Andreopoulos B."/>
            <person name="Barry K.W."/>
            <person name="Bonito G."/>
            <person name="Buee M."/>
            <person name="Carver A."/>
            <person name="Chen C."/>
            <person name="Cichocki N."/>
            <person name="Clum A."/>
            <person name="Culley D."/>
            <person name="Crous P.W."/>
            <person name="Fauchery L."/>
            <person name="Girlanda M."/>
            <person name="Hayes R."/>
            <person name="Keri Z."/>
            <person name="LaButti K."/>
            <person name="Lipzen A."/>
            <person name="Lombard V."/>
            <person name="Magnuson J."/>
            <person name="Maillard F."/>
            <person name="Morin E."/>
            <person name="Murat C."/>
            <person name="Nolan M."/>
            <person name="Ohm R."/>
            <person name="Pangilinan J."/>
            <person name="Pereira M."/>
            <person name="Perotto S."/>
            <person name="Peter M."/>
            <person name="Riley R."/>
            <person name="Sitrit Y."/>
            <person name="Stielow B."/>
            <person name="Szollosi G."/>
            <person name="Zifcakova L."/>
            <person name="Stursova M."/>
            <person name="Spatafora J.W."/>
            <person name="Tedersoo L."/>
            <person name="Vaario L.-M."/>
            <person name="Yamada A."/>
            <person name="Yan M."/>
            <person name="Wang P."/>
            <person name="Xu J."/>
            <person name="Bruns T."/>
            <person name="Baldrian P."/>
            <person name="Vilgalys R."/>
            <person name="Henrissat B."/>
            <person name="Grigoriev I.V."/>
            <person name="Hibbett D."/>
            <person name="Nagy L.G."/>
            <person name="Martin F.M."/>
        </authorList>
    </citation>
    <scope>NUCLEOTIDE SEQUENCE</scope>
    <source>
        <strain evidence="3">Prilba</strain>
    </source>
</reference>
<sequence>MIVGQTHDSTINLTLCFFIKLALCLVPPNRAQTACAPLGPGILQLILARSIVPTRPKPGLQGMDHLNDHRPPPPDLSQTSGPKQRNKSNRPYSAGDGRSSWVSRKRMITQYSTFWRSTA</sequence>
<evidence type="ECO:0000256" key="1">
    <source>
        <dbReference type="SAM" id="MobiDB-lite"/>
    </source>
</evidence>
<feature type="signal peptide" evidence="2">
    <location>
        <begin position="1"/>
        <end position="24"/>
    </location>
</feature>
<keyword evidence="2" id="KW-0732">Signal</keyword>